<evidence type="ECO:0000313" key="2">
    <source>
        <dbReference type="Proteomes" id="UP001597094"/>
    </source>
</evidence>
<sequence length="58" mass="6601">MLGIDWQGVKNFADARKRARKAAQVLAKATDEKPEVVLVAHGLLNRYIEQNLKDMECF</sequence>
<protein>
    <recommendedName>
        <fullName evidence="3">Histidine phosphatase superfamily (Branch 1)</fullName>
    </recommendedName>
</protein>
<reference evidence="2" key="1">
    <citation type="journal article" date="2019" name="Int. J. Syst. Evol. Microbiol.">
        <title>The Global Catalogue of Microorganisms (GCM) 10K type strain sequencing project: providing services to taxonomists for standard genome sequencing and annotation.</title>
        <authorList>
            <consortium name="The Broad Institute Genomics Platform"/>
            <consortium name="The Broad Institute Genome Sequencing Center for Infectious Disease"/>
            <person name="Wu L."/>
            <person name="Ma J."/>
        </authorList>
    </citation>
    <scope>NUCLEOTIDE SEQUENCE [LARGE SCALE GENOMIC DNA]</scope>
    <source>
        <strain evidence="2">JCM 31319</strain>
    </source>
</reference>
<proteinExistence type="predicted"/>
<evidence type="ECO:0000313" key="1">
    <source>
        <dbReference type="EMBL" id="MFD1187044.1"/>
    </source>
</evidence>
<comment type="caution">
    <text evidence="1">The sequence shown here is derived from an EMBL/GenBank/DDBJ whole genome shotgun (WGS) entry which is preliminary data.</text>
</comment>
<keyword evidence="2" id="KW-1185">Reference proteome</keyword>
<dbReference type="Proteomes" id="UP001597094">
    <property type="component" value="Unassembled WGS sequence"/>
</dbReference>
<organism evidence="1 2">
    <name type="scientific">Pontibacter rugosus</name>
    <dbReference type="NCBI Taxonomy" id="1745966"/>
    <lineage>
        <taxon>Bacteria</taxon>
        <taxon>Pseudomonadati</taxon>
        <taxon>Bacteroidota</taxon>
        <taxon>Cytophagia</taxon>
        <taxon>Cytophagales</taxon>
        <taxon>Hymenobacteraceae</taxon>
        <taxon>Pontibacter</taxon>
    </lineage>
</organism>
<dbReference type="Gene3D" id="3.40.50.1240">
    <property type="entry name" value="Phosphoglycerate mutase-like"/>
    <property type="match status" value="1"/>
</dbReference>
<dbReference type="EMBL" id="JBHTLD010000111">
    <property type="protein sequence ID" value="MFD1187044.1"/>
    <property type="molecule type" value="Genomic_DNA"/>
</dbReference>
<evidence type="ECO:0008006" key="3">
    <source>
        <dbReference type="Google" id="ProtNLM"/>
    </source>
</evidence>
<name>A0ABW3SQ47_9BACT</name>
<dbReference type="InterPro" id="IPR029033">
    <property type="entry name" value="His_PPase_superfam"/>
</dbReference>
<gene>
    <name evidence="1" type="ORF">ACFQ2O_12585</name>
</gene>
<dbReference type="RefSeq" id="WP_377528105.1">
    <property type="nucleotide sequence ID" value="NZ_JBHTLD010000111.1"/>
</dbReference>
<accession>A0ABW3SQ47</accession>